<dbReference type="AlphaFoldDB" id="A0A8T3AWI9"/>
<keyword evidence="6" id="KW-1185">Reference proteome</keyword>
<gene>
    <name evidence="5" type="ORF">KFK09_018646</name>
</gene>
<dbReference type="GO" id="GO:0009570">
    <property type="term" value="C:chloroplast stroma"/>
    <property type="evidence" value="ECO:0007669"/>
    <property type="project" value="InterPro"/>
</dbReference>
<feature type="domain" description="Thioredoxin" evidence="4">
    <location>
        <begin position="95"/>
        <end position="188"/>
    </location>
</feature>
<dbReference type="PANTHER" id="PTHR47192:SF4">
    <property type="entry name" value="THIOREDOXIN-LIKE 3-2, CHLOROPLASTIC"/>
    <property type="match status" value="1"/>
</dbReference>
<organism evidence="5 6">
    <name type="scientific">Dendrobium nobile</name>
    <name type="common">Orchid</name>
    <dbReference type="NCBI Taxonomy" id="94219"/>
    <lineage>
        <taxon>Eukaryota</taxon>
        <taxon>Viridiplantae</taxon>
        <taxon>Streptophyta</taxon>
        <taxon>Embryophyta</taxon>
        <taxon>Tracheophyta</taxon>
        <taxon>Spermatophyta</taxon>
        <taxon>Magnoliopsida</taxon>
        <taxon>Liliopsida</taxon>
        <taxon>Asparagales</taxon>
        <taxon>Orchidaceae</taxon>
        <taxon>Epidendroideae</taxon>
        <taxon>Malaxideae</taxon>
        <taxon>Dendrobiinae</taxon>
        <taxon>Dendrobium</taxon>
    </lineage>
</organism>
<accession>A0A8T3AWI9</accession>
<dbReference type="Gene3D" id="3.40.30.10">
    <property type="entry name" value="Glutaredoxin"/>
    <property type="match status" value="1"/>
</dbReference>
<dbReference type="Proteomes" id="UP000829196">
    <property type="component" value="Unassembled WGS sequence"/>
</dbReference>
<keyword evidence="1" id="KW-0249">Electron transport</keyword>
<reference evidence="5" key="1">
    <citation type="journal article" date="2022" name="Front. Genet.">
        <title>Chromosome-Scale Assembly of the Dendrobium nobile Genome Provides Insights Into the Molecular Mechanism of the Biosynthesis of the Medicinal Active Ingredient of Dendrobium.</title>
        <authorList>
            <person name="Xu Q."/>
            <person name="Niu S.-C."/>
            <person name="Li K.-L."/>
            <person name="Zheng P.-J."/>
            <person name="Zhang X.-J."/>
            <person name="Jia Y."/>
            <person name="Liu Y."/>
            <person name="Niu Y.-X."/>
            <person name="Yu L.-H."/>
            <person name="Chen D.-F."/>
            <person name="Zhang G.-Q."/>
        </authorList>
    </citation>
    <scope>NUCLEOTIDE SEQUENCE</scope>
    <source>
        <tissue evidence="5">Leaf</tissue>
    </source>
</reference>
<dbReference type="EMBL" id="JAGYWB010000013">
    <property type="protein sequence ID" value="KAI0500434.1"/>
    <property type="molecule type" value="Genomic_DNA"/>
</dbReference>
<keyword evidence="1" id="KW-0813">Transport</keyword>
<dbReference type="InterPro" id="IPR013766">
    <property type="entry name" value="Thioredoxin_domain"/>
</dbReference>
<evidence type="ECO:0000256" key="2">
    <source>
        <dbReference type="ARBA" id="ARBA00023157"/>
    </source>
</evidence>
<name>A0A8T3AWI9_DENNO</name>
<evidence type="ECO:0000256" key="3">
    <source>
        <dbReference type="ARBA" id="ARBA00023284"/>
    </source>
</evidence>
<evidence type="ECO:0000313" key="6">
    <source>
        <dbReference type="Proteomes" id="UP000829196"/>
    </source>
</evidence>
<dbReference type="SUPFAM" id="SSF52833">
    <property type="entry name" value="Thioredoxin-like"/>
    <property type="match status" value="1"/>
</dbReference>
<dbReference type="CDD" id="cd02947">
    <property type="entry name" value="TRX_family"/>
    <property type="match status" value="1"/>
</dbReference>
<dbReference type="FunFam" id="3.40.30.10:FF:000245">
    <property type="entry name" value="Thioredoxin"/>
    <property type="match status" value="1"/>
</dbReference>
<sequence>MARVLTPASISSPLSPPVSDRGGIILVPFPRRLEVTQSSLASSSIFTLQISTLPRSRYRRTDAVSVVWSGLEEVQLTGDEVDDDDPSSMELLPITSEDQFDRILAEAQQLEESLIILWMANWCRKCIYLKPKLEKLAVDYYPRIRFYCADVNSVPQRLVNRAGIIKMPTIQLWKDSKKEAEIIGGHKAWLVVNEVRQMIENED</sequence>
<dbReference type="Pfam" id="PF00085">
    <property type="entry name" value="Thioredoxin"/>
    <property type="match status" value="1"/>
</dbReference>
<dbReference type="PANTHER" id="PTHR47192">
    <property type="entry name" value="THIOREDOXIN-LIKE 3-2, CHLOROPLASTIC"/>
    <property type="match status" value="1"/>
</dbReference>
<evidence type="ECO:0000259" key="4">
    <source>
        <dbReference type="Pfam" id="PF00085"/>
    </source>
</evidence>
<dbReference type="SMR" id="A0A8T3AWI9"/>
<proteinExistence type="predicted"/>
<protein>
    <recommendedName>
        <fullName evidence="4">Thioredoxin domain-containing protein</fullName>
    </recommendedName>
</protein>
<dbReference type="InterPro" id="IPR036249">
    <property type="entry name" value="Thioredoxin-like_sf"/>
</dbReference>
<evidence type="ECO:0000313" key="5">
    <source>
        <dbReference type="EMBL" id="KAI0500434.1"/>
    </source>
</evidence>
<keyword evidence="2" id="KW-1015">Disulfide bond</keyword>
<comment type="caution">
    <text evidence="5">The sequence shown here is derived from an EMBL/GenBank/DDBJ whole genome shotgun (WGS) entry which is preliminary data.</text>
</comment>
<keyword evidence="3" id="KW-0676">Redox-active center</keyword>
<dbReference type="InterPro" id="IPR044253">
    <property type="entry name" value="WCRKC1/2"/>
</dbReference>
<dbReference type="OrthoDB" id="2121326at2759"/>
<evidence type="ECO:0000256" key="1">
    <source>
        <dbReference type="ARBA" id="ARBA00022982"/>
    </source>
</evidence>